<evidence type="ECO:0000256" key="5">
    <source>
        <dbReference type="ARBA" id="ARBA00022927"/>
    </source>
</evidence>
<keyword evidence="8 9" id="KW-0472">Membrane</keyword>
<feature type="compositionally biased region" description="Low complexity" evidence="10">
    <location>
        <begin position="37"/>
        <end position="64"/>
    </location>
</feature>
<proteinExistence type="inferred from homology"/>
<feature type="transmembrane region" description="Helical" evidence="9">
    <location>
        <begin position="249"/>
        <end position="268"/>
    </location>
</feature>
<feature type="region of interest" description="Disordered" evidence="10">
    <location>
        <begin position="1"/>
        <end position="79"/>
    </location>
</feature>
<feature type="transmembrane region" description="Helical" evidence="9">
    <location>
        <begin position="320"/>
        <end position="339"/>
    </location>
</feature>
<evidence type="ECO:0000256" key="7">
    <source>
        <dbReference type="ARBA" id="ARBA00023034"/>
    </source>
</evidence>
<keyword evidence="4 9" id="KW-0256">Endoplasmic reticulum</keyword>
<dbReference type="EMBL" id="KV425972">
    <property type="protein sequence ID" value="KZV94464.1"/>
    <property type="molecule type" value="Genomic_DNA"/>
</dbReference>
<protein>
    <recommendedName>
        <fullName evidence="9">Protein YIF1</fullName>
    </recommendedName>
</protein>
<dbReference type="InterPro" id="IPR005578">
    <property type="entry name" value="Yif1_fam"/>
</dbReference>
<gene>
    <name evidence="11" type="ORF">EXIGLDRAFT_834984</name>
</gene>
<dbReference type="GO" id="GO:0000139">
    <property type="term" value="C:Golgi membrane"/>
    <property type="evidence" value="ECO:0007669"/>
    <property type="project" value="UniProtKB-SubCell"/>
</dbReference>
<comment type="subcellular location">
    <subcellularLocation>
        <location evidence="9">Endoplasmic reticulum membrane</location>
        <topology evidence="9">Multi-pass membrane protein</topology>
    </subcellularLocation>
    <subcellularLocation>
        <location evidence="9">Golgi apparatus membrane</location>
        <topology evidence="9">Multi-pass membrane protein</topology>
    </subcellularLocation>
</comment>
<dbReference type="PANTHER" id="PTHR14083:SF0">
    <property type="entry name" value="YIP1D-INTERACTING FACTOR 1, ISOFORM C"/>
    <property type="match status" value="1"/>
</dbReference>
<comment type="function">
    <text evidence="9">Has a role in transport between endoplasmic reticulum and Golgi.</text>
</comment>
<evidence type="ECO:0000256" key="3">
    <source>
        <dbReference type="ARBA" id="ARBA00022692"/>
    </source>
</evidence>
<evidence type="ECO:0000256" key="8">
    <source>
        <dbReference type="ARBA" id="ARBA00023136"/>
    </source>
</evidence>
<keyword evidence="2 9" id="KW-0813">Transport</keyword>
<evidence type="ECO:0000256" key="9">
    <source>
        <dbReference type="RuleBase" id="RU368073"/>
    </source>
</evidence>
<keyword evidence="7 9" id="KW-0333">Golgi apparatus</keyword>
<evidence type="ECO:0000256" key="2">
    <source>
        <dbReference type="ARBA" id="ARBA00022448"/>
    </source>
</evidence>
<feature type="transmembrane region" description="Helical" evidence="9">
    <location>
        <begin position="274"/>
        <end position="292"/>
    </location>
</feature>
<dbReference type="GO" id="GO:0030134">
    <property type="term" value="C:COPII-coated ER to Golgi transport vesicle"/>
    <property type="evidence" value="ECO:0007669"/>
    <property type="project" value="TreeGrafter"/>
</dbReference>
<dbReference type="PANTHER" id="PTHR14083">
    <property type="entry name" value="YIP1 INTERACTING FACTOR HOMOLOG YIF1 PROTEIN"/>
    <property type="match status" value="1"/>
</dbReference>
<feature type="transmembrane region" description="Helical" evidence="9">
    <location>
        <begin position="216"/>
        <end position="237"/>
    </location>
</feature>
<keyword evidence="12" id="KW-1185">Reference proteome</keyword>
<dbReference type="STRING" id="1314781.A0A165J841"/>
<evidence type="ECO:0000313" key="12">
    <source>
        <dbReference type="Proteomes" id="UP000077266"/>
    </source>
</evidence>
<name>A0A165J841_EXIGL</name>
<organism evidence="11 12">
    <name type="scientific">Exidia glandulosa HHB12029</name>
    <dbReference type="NCBI Taxonomy" id="1314781"/>
    <lineage>
        <taxon>Eukaryota</taxon>
        <taxon>Fungi</taxon>
        <taxon>Dikarya</taxon>
        <taxon>Basidiomycota</taxon>
        <taxon>Agaricomycotina</taxon>
        <taxon>Agaricomycetes</taxon>
        <taxon>Auriculariales</taxon>
        <taxon>Exidiaceae</taxon>
        <taxon>Exidia</taxon>
    </lineage>
</organism>
<reference evidence="11 12" key="1">
    <citation type="journal article" date="2016" name="Mol. Biol. Evol.">
        <title>Comparative Genomics of Early-Diverging Mushroom-Forming Fungi Provides Insights into the Origins of Lignocellulose Decay Capabilities.</title>
        <authorList>
            <person name="Nagy L.G."/>
            <person name="Riley R."/>
            <person name="Tritt A."/>
            <person name="Adam C."/>
            <person name="Daum C."/>
            <person name="Floudas D."/>
            <person name="Sun H."/>
            <person name="Yadav J.S."/>
            <person name="Pangilinan J."/>
            <person name="Larsson K.H."/>
            <person name="Matsuura K."/>
            <person name="Barry K."/>
            <person name="Labutti K."/>
            <person name="Kuo R."/>
            <person name="Ohm R.A."/>
            <person name="Bhattacharya S.S."/>
            <person name="Shirouzu T."/>
            <person name="Yoshinaga Y."/>
            <person name="Martin F.M."/>
            <person name="Grigoriev I.V."/>
            <person name="Hibbett D.S."/>
        </authorList>
    </citation>
    <scope>NUCLEOTIDE SEQUENCE [LARGE SCALE GENOMIC DNA]</scope>
    <source>
        <strain evidence="11 12">HHB12029</strain>
    </source>
</reference>
<evidence type="ECO:0000256" key="1">
    <source>
        <dbReference type="ARBA" id="ARBA00009727"/>
    </source>
</evidence>
<evidence type="ECO:0000256" key="6">
    <source>
        <dbReference type="ARBA" id="ARBA00022989"/>
    </source>
</evidence>
<dbReference type="GO" id="GO:0005793">
    <property type="term" value="C:endoplasmic reticulum-Golgi intermediate compartment"/>
    <property type="evidence" value="ECO:0007669"/>
    <property type="project" value="UniProtKB-UniRule"/>
</dbReference>
<evidence type="ECO:0000256" key="10">
    <source>
        <dbReference type="SAM" id="MobiDB-lite"/>
    </source>
</evidence>
<dbReference type="GO" id="GO:0015031">
    <property type="term" value="P:protein transport"/>
    <property type="evidence" value="ECO:0007669"/>
    <property type="project" value="UniProtKB-KW"/>
</dbReference>
<keyword evidence="5 9" id="KW-0653">Protein transport</keyword>
<dbReference type="AlphaFoldDB" id="A0A165J841"/>
<dbReference type="GO" id="GO:0006888">
    <property type="term" value="P:endoplasmic reticulum to Golgi vesicle-mediated transport"/>
    <property type="evidence" value="ECO:0007669"/>
    <property type="project" value="UniProtKB-UniRule"/>
</dbReference>
<dbReference type="GO" id="GO:0005789">
    <property type="term" value="C:endoplasmic reticulum membrane"/>
    <property type="evidence" value="ECO:0007669"/>
    <property type="project" value="UniProtKB-SubCell"/>
</dbReference>
<evidence type="ECO:0000256" key="4">
    <source>
        <dbReference type="ARBA" id="ARBA00022824"/>
    </source>
</evidence>
<sequence length="340" mass="38059">MDDVKLHHPVPTRQTYLPEPPSTPASPQDYMRFSSTPSQQRGQQQYAQQQSPPQPLQPQHQQAYPVPPTAPYGYPQQPGQPGFGFVAPNMWGVNDATAQIGMQLGQSAVHAGSEYVKQNFGGAIIPLSALKHQFQVSNSYVVNKLRLVLFPWRHKPWYRKTIRSEGGQTDGFLAPRDDINSPDLYIPSMALVTYVLLSAVKLGLKTRFNPRVLGATTSSAIFCVFFEVLLVRLSCYLLNIQGSASVVDLVAYAGYKFVGIIATIFTDFLTTRSWVYWSVFVYVFLANALFLVRSLRYVALPESAAGVAQTYTATQRSRRVYFLFIVAAFQLPLMLLLVYM</sequence>
<accession>A0A165J841</accession>
<keyword evidence="6 9" id="KW-1133">Transmembrane helix</keyword>
<dbReference type="OrthoDB" id="337750at2759"/>
<dbReference type="FunCoup" id="A0A165J841">
    <property type="interactions" value="358"/>
</dbReference>
<dbReference type="Proteomes" id="UP000077266">
    <property type="component" value="Unassembled WGS sequence"/>
</dbReference>
<dbReference type="InParanoid" id="A0A165J841"/>
<dbReference type="Pfam" id="PF03878">
    <property type="entry name" value="YIF1"/>
    <property type="match status" value="1"/>
</dbReference>
<keyword evidence="3 9" id="KW-0812">Transmembrane</keyword>
<comment type="similarity">
    <text evidence="1 9">Belongs to the YIF1 family.</text>
</comment>
<evidence type="ECO:0000313" key="11">
    <source>
        <dbReference type="EMBL" id="KZV94464.1"/>
    </source>
</evidence>